<organism evidence="3 4">
    <name type="scientific">Hymenobacter canadensis</name>
    <dbReference type="NCBI Taxonomy" id="2999067"/>
    <lineage>
        <taxon>Bacteria</taxon>
        <taxon>Pseudomonadati</taxon>
        <taxon>Bacteroidota</taxon>
        <taxon>Cytophagia</taxon>
        <taxon>Cytophagales</taxon>
        <taxon>Hymenobacteraceae</taxon>
        <taxon>Hymenobacter</taxon>
    </lineage>
</organism>
<keyword evidence="2" id="KW-0732">Signal</keyword>
<evidence type="ECO:0008006" key="5">
    <source>
        <dbReference type="Google" id="ProtNLM"/>
    </source>
</evidence>
<feature type="chain" id="PRO_5045819056" description="Type 1 periplasmic binding fold superfamily protein" evidence="2">
    <location>
        <begin position="23"/>
        <end position="190"/>
    </location>
</feature>
<protein>
    <recommendedName>
        <fullName evidence="5">Type 1 periplasmic binding fold superfamily protein</fullName>
    </recommendedName>
</protein>
<dbReference type="RefSeq" id="WP_269559519.1">
    <property type="nucleotide sequence ID" value="NZ_CP114767.1"/>
</dbReference>
<gene>
    <name evidence="3" type="ORF">O3303_16720</name>
</gene>
<name>A0ABY7LLW9_9BACT</name>
<accession>A0ABY7LLW9</accession>
<evidence type="ECO:0000313" key="3">
    <source>
        <dbReference type="EMBL" id="WBA41448.1"/>
    </source>
</evidence>
<evidence type="ECO:0000256" key="1">
    <source>
        <dbReference type="SAM" id="MobiDB-lite"/>
    </source>
</evidence>
<feature type="signal peptide" evidence="2">
    <location>
        <begin position="1"/>
        <end position="22"/>
    </location>
</feature>
<dbReference type="EMBL" id="CP114767">
    <property type="protein sequence ID" value="WBA41448.1"/>
    <property type="molecule type" value="Genomic_DNA"/>
</dbReference>
<reference evidence="3 4" key="1">
    <citation type="submission" date="2022-12" db="EMBL/GenBank/DDBJ databases">
        <title>Hymenobacter canadensis sp. nov. isolated from lake water of the Cambridge Bay, Canada.</title>
        <authorList>
            <person name="Kim W.H."/>
            <person name="Lee Y.M."/>
        </authorList>
    </citation>
    <scope>NUCLEOTIDE SEQUENCE [LARGE SCALE GENOMIC DNA]</scope>
    <source>
        <strain evidence="3 4">PAMC 29467</strain>
    </source>
</reference>
<feature type="region of interest" description="Disordered" evidence="1">
    <location>
        <begin position="163"/>
        <end position="190"/>
    </location>
</feature>
<proteinExistence type="predicted"/>
<evidence type="ECO:0000313" key="4">
    <source>
        <dbReference type="Proteomes" id="UP001211005"/>
    </source>
</evidence>
<dbReference type="Proteomes" id="UP001211005">
    <property type="component" value="Chromosome"/>
</dbReference>
<evidence type="ECO:0000256" key="2">
    <source>
        <dbReference type="SAM" id="SignalP"/>
    </source>
</evidence>
<sequence>MMNNPLLSKPLLALLVAAPLFSACSNNDDDPTPDEDNEQITTLTYTLTPQGGGTPVSITYRDLDGDGGAAATISPATLVLAPGTTYTGTVAMLDETKTPAENIAAEVLEESDEHLLVFMPSGVNLTVTATDKDRNNLPIGLATQAVAGTANAAGTTGSLKITLRHQPGTKDGSATPGDTDVEVTFPTAVR</sequence>
<keyword evidence="4" id="KW-1185">Reference proteome</keyword>